<dbReference type="Pfam" id="PF00149">
    <property type="entry name" value="Metallophos"/>
    <property type="match status" value="1"/>
</dbReference>
<evidence type="ECO:0000313" key="2">
    <source>
        <dbReference type="EMBL" id="MBD3323832.1"/>
    </source>
</evidence>
<dbReference type="EMBL" id="WJJP01000141">
    <property type="protein sequence ID" value="MBD3323832.1"/>
    <property type="molecule type" value="Genomic_DNA"/>
</dbReference>
<reference evidence="2" key="1">
    <citation type="submission" date="2019-11" db="EMBL/GenBank/DDBJ databases">
        <title>Microbial mats filling the niche in hypersaline microbial mats.</title>
        <authorList>
            <person name="Wong H.L."/>
            <person name="Macleod F.I."/>
            <person name="White R.A. III"/>
            <person name="Burns B.P."/>
        </authorList>
    </citation>
    <scope>NUCLEOTIDE SEQUENCE</scope>
    <source>
        <strain evidence="2">Rbin_158</strain>
    </source>
</reference>
<sequence>MVKILTISDTIERRLYNVHCKEEFQDIDLILSCGDLPFYYLEFLVTMLNVPLYFVFGNHHTRPMLTASGGEVTSPGGCLNLDNRILEYNGLLIGGFEGCMKYNYGPKQYSDTEMWWKVLRMTPQFLKNKLLRQRPVDIIITHAPPSGIHDKSDLCHRGFRSFRWLIDTYQPRYFIHGHVHQYGLKDEGTTQYHQTTVINTCGHQILEI</sequence>
<feature type="domain" description="Calcineurin-like phosphoesterase" evidence="1">
    <location>
        <begin position="3"/>
        <end position="182"/>
    </location>
</feature>
<dbReference type="Gene3D" id="3.60.21.10">
    <property type="match status" value="1"/>
</dbReference>
<dbReference type="InterPro" id="IPR029052">
    <property type="entry name" value="Metallo-depent_PP-like"/>
</dbReference>
<gene>
    <name evidence="2" type="ORF">GF339_04565</name>
</gene>
<accession>A0A9D5Q531</accession>
<organism evidence="2 3">
    <name type="scientific">candidate division KSB3 bacterium</name>
    <dbReference type="NCBI Taxonomy" id="2044937"/>
    <lineage>
        <taxon>Bacteria</taxon>
        <taxon>candidate division KSB3</taxon>
    </lineage>
</organism>
<protein>
    <recommendedName>
        <fullName evidence="1">Calcineurin-like phosphoesterase domain-containing protein</fullName>
    </recommendedName>
</protein>
<comment type="caution">
    <text evidence="2">The sequence shown here is derived from an EMBL/GenBank/DDBJ whole genome shotgun (WGS) entry which is preliminary data.</text>
</comment>
<dbReference type="InterPro" id="IPR051693">
    <property type="entry name" value="UPF0046_metallophosphoest"/>
</dbReference>
<dbReference type="Proteomes" id="UP000649604">
    <property type="component" value="Unassembled WGS sequence"/>
</dbReference>
<dbReference type="SUPFAM" id="SSF56300">
    <property type="entry name" value="Metallo-dependent phosphatases"/>
    <property type="match status" value="1"/>
</dbReference>
<dbReference type="InterPro" id="IPR004843">
    <property type="entry name" value="Calcineurin-like_PHP"/>
</dbReference>
<dbReference type="AlphaFoldDB" id="A0A9D5Q531"/>
<dbReference type="PANTHER" id="PTHR12905:SF0">
    <property type="entry name" value="CALCINEURIN-LIKE PHOSPHOESTERASE DOMAIN-CONTAINING PROTEIN"/>
    <property type="match status" value="1"/>
</dbReference>
<evidence type="ECO:0000259" key="1">
    <source>
        <dbReference type="Pfam" id="PF00149"/>
    </source>
</evidence>
<name>A0A9D5Q531_9BACT</name>
<evidence type="ECO:0000313" key="3">
    <source>
        <dbReference type="Proteomes" id="UP000649604"/>
    </source>
</evidence>
<proteinExistence type="predicted"/>
<dbReference type="GO" id="GO:0016787">
    <property type="term" value="F:hydrolase activity"/>
    <property type="evidence" value="ECO:0007669"/>
    <property type="project" value="InterPro"/>
</dbReference>
<dbReference type="PANTHER" id="PTHR12905">
    <property type="entry name" value="METALLOPHOSPHOESTERASE"/>
    <property type="match status" value="1"/>
</dbReference>